<proteinExistence type="predicted"/>
<keyword evidence="2" id="KW-1185">Reference proteome</keyword>
<evidence type="ECO:0000313" key="1">
    <source>
        <dbReference type="EMBL" id="KAJ0094157.1"/>
    </source>
</evidence>
<dbReference type="Proteomes" id="UP001164250">
    <property type="component" value="Chromosome 6"/>
</dbReference>
<dbReference type="EMBL" id="CM047902">
    <property type="protein sequence ID" value="KAJ0094157.1"/>
    <property type="molecule type" value="Genomic_DNA"/>
</dbReference>
<name>A0ACC1B5F0_9ROSI</name>
<reference evidence="2" key="1">
    <citation type="journal article" date="2023" name="G3 (Bethesda)">
        <title>Genome assembly and association tests identify interacting loci associated with vigor, precocity, and sex in interspecific pistachio rootstocks.</title>
        <authorList>
            <person name="Palmer W."/>
            <person name="Jacygrad E."/>
            <person name="Sagayaradj S."/>
            <person name="Cavanaugh K."/>
            <person name="Han R."/>
            <person name="Bertier L."/>
            <person name="Beede B."/>
            <person name="Kafkas S."/>
            <person name="Golino D."/>
            <person name="Preece J."/>
            <person name="Michelmore R."/>
        </authorList>
    </citation>
    <scope>NUCLEOTIDE SEQUENCE [LARGE SCALE GENOMIC DNA]</scope>
</reference>
<sequence>MEIEGKSEYPNSYSMYEGVGPWSYAENAYYHKSFRDSSTNHLPGDHQQA</sequence>
<comment type="caution">
    <text evidence="1">The sequence shown here is derived from an EMBL/GenBank/DDBJ whole genome shotgun (WGS) entry which is preliminary data.</text>
</comment>
<evidence type="ECO:0000313" key="2">
    <source>
        <dbReference type="Proteomes" id="UP001164250"/>
    </source>
</evidence>
<organism evidence="1 2">
    <name type="scientific">Pistacia atlantica</name>
    <dbReference type="NCBI Taxonomy" id="434234"/>
    <lineage>
        <taxon>Eukaryota</taxon>
        <taxon>Viridiplantae</taxon>
        <taxon>Streptophyta</taxon>
        <taxon>Embryophyta</taxon>
        <taxon>Tracheophyta</taxon>
        <taxon>Spermatophyta</taxon>
        <taxon>Magnoliopsida</taxon>
        <taxon>eudicotyledons</taxon>
        <taxon>Gunneridae</taxon>
        <taxon>Pentapetalae</taxon>
        <taxon>rosids</taxon>
        <taxon>malvids</taxon>
        <taxon>Sapindales</taxon>
        <taxon>Anacardiaceae</taxon>
        <taxon>Pistacia</taxon>
    </lineage>
</organism>
<gene>
    <name evidence="1" type="ORF">Patl1_15235</name>
</gene>
<accession>A0ACC1B5F0</accession>
<protein>
    <submittedName>
        <fullName evidence="1">Uncharacterized protein</fullName>
    </submittedName>
</protein>